<reference evidence="12 13" key="1">
    <citation type="journal article" date="2015" name="Sci. Rep.">
        <title>Chromosome-level genome map provides insights into diverse defense mechanisms in the medicinal fungus Ganoderma sinense.</title>
        <authorList>
            <person name="Zhu Y."/>
            <person name="Xu J."/>
            <person name="Sun C."/>
            <person name="Zhou S."/>
            <person name="Xu H."/>
            <person name="Nelson D.R."/>
            <person name="Qian J."/>
            <person name="Song J."/>
            <person name="Luo H."/>
            <person name="Xiang L."/>
            <person name="Li Y."/>
            <person name="Xu Z."/>
            <person name="Ji A."/>
            <person name="Wang L."/>
            <person name="Lu S."/>
            <person name="Hayward A."/>
            <person name="Sun W."/>
            <person name="Li X."/>
            <person name="Schwartz D.C."/>
            <person name="Wang Y."/>
            <person name="Chen S."/>
        </authorList>
    </citation>
    <scope>NUCLEOTIDE SEQUENCE [LARGE SCALE GENOMIC DNA]</scope>
    <source>
        <strain evidence="12 13">ZZ0214-1</strain>
    </source>
</reference>
<dbReference type="EC" id="5.3.4.1" evidence="3"/>
<feature type="transmembrane region" description="Helical" evidence="10">
    <location>
        <begin position="59"/>
        <end position="76"/>
    </location>
</feature>
<dbReference type="InterPro" id="IPR036249">
    <property type="entry name" value="Thioredoxin-like_sf"/>
</dbReference>
<evidence type="ECO:0000313" key="13">
    <source>
        <dbReference type="Proteomes" id="UP000230002"/>
    </source>
</evidence>
<dbReference type="Pfam" id="PF07749">
    <property type="entry name" value="ERp29"/>
    <property type="match status" value="1"/>
</dbReference>
<comment type="catalytic activity">
    <reaction evidence="1">
        <text>Catalyzes the rearrangement of -S-S- bonds in proteins.</text>
        <dbReference type="EC" id="5.3.4.1"/>
    </reaction>
</comment>
<evidence type="ECO:0000259" key="11">
    <source>
        <dbReference type="PROSITE" id="PS51352"/>
    </source>
</evidence>
<dbReference type="InterPro" id="IPR013766">
    <property type="entry name" value="Thioredoxin_domain"/>
</dbReference>
<dbReference type="CDD" id="cd02998">
    <property type="entry name" value="PDI_a_ERp38"/>
    <property type="match status" value="2"/>
</dbReference>
<dbReference type="Pfam" id="PF00085">
    <property type="entry name" value="Thioredoxin"/>
    <property type="match status" value="2"/>
</dbReference>
<dbReference type="PRINTS" id="PR00421">
    <property type="entry name" value="THIOREDOXIN"/>
</dbReference>
<dbReference type="GO" id="GO:0003756">
    <property type="term" value="F:protein disulfide isomerase activity"/>
    <property type="evidence" value="ECO:0007669"/>
    <property type="project" value="UniProtKB-EC"/>
</dbReference>
<evidence type="ECO:0000256" key="10">
    <source>
        <dbReference type="SAM" id="Phobius"/>
    </source>
</evidence>
<dbReference type="GO" id="GO:0006457">
    <property type="term" value="P:protein folding"/>
    <property type="evidence" value="ECO:0007669"/>
    <property type="project" value="TreeGrafter"/>
</dbReference>
<dbReference type="InterPro" id="IPR005788">
    <property type="entry name" value="PDI_thioredoxin-like_dom"/>
</dbReference>
<evidence type="ECO:0000256" key="6">
    <source>
        <dbReference type="ARBA" id="ARBA00023157"/>
    </source>
</evidence>
<keyword evidence="10" id="KW-0812">Transmembrane</keyword>
<dbReference type="PROSITE" id="PS51352">
    <property type="entry name" value="THIOREDOXIN_2"/>
    <property type="match status" value="2"/>
</dbReference>
<gene>
    <name evidence="12" type="ORF">GSI_14304</name>
</gene>
<keyword evidence="8" id="KW-0676">Redox-active center</keyword>
<keyword evidence="5" id="KW-0677">Repeat</keyword>
<evidence type="ECO:0000256" key="5">
    <source>
        <dbReference type="ARBA" id="ARBA00022737"/>
    </source>
</evidence>
<dbReference type="InterPro" id="IPR011679">
    <property type="entry name" value="ERp29_C"/>
</dbReference>
<dbReference type="Proteomes" id="UP000230002">
    <property type="component" value="Unassembled WGS sequence"/>
</dbReference>
<dbReference type="PANTHER" id="PTHR45672:SF11">
    <property type="entry name" value="PROTEIN DISULFIDE-ISOMERASE C17H9.14C"/>
    <property type="match status" value="1"/>
</dbReference>
<keyword evidence="10" id="KW-0472">Membrane</keyword>
<dbReference type="Gene3D" id="3.40.30.10">
    <property type="entry name" value="Glutaredoxin"/>
    <property type="match status" value="2"/>
</dbReference>
<dbReference type="PANTHER" id="PTHR45672">
    <property type="entry name" value="PROTEIN DISULFIDE-ISOMERASE C17H9.14C-RELATED"/>
    <property type="match status" value="1"/>
</dbReference>
<dbReference type="InterPro" id="IPR051063">
    <property type="entry name" value="PDI"/>
</dbReference>
<dbReference type="InterPro" id="IPR036356">
    <property type="entry name" value="ERp29_C_sf"/>
</dbReference>
<dbReference type="STRING" id="1077348.A0A2G8RNB0"/>
<feature type="domain" description="Thioredoxin" evidence="11">
    <location>
        <begin position="184"/>
        <end position="305"/>
    </location>
</feature>
<dbReference type="PROSITE" id="PS00194">
    <property type="entry name" value="THIOREDOXIN_1"/>
    <property type="match status" value="2"/>
</dbReference>
<keyword evidence="6" id="KW-1015">Disulfide bond</keyword>
<dbReference type="OrthoDB" id="10264505at2759"/>
<dbReference type="InterPro" id="IPR017937">
    <property type="entry name" value="Thioredoxin_CS"/>
</dbReference>
<dbReference type="Gene3D" id="1.20.1150.12">
    <property type="entry name" value="Endoplasmic reticulum resident protein 29, C-terminal domain"/>
    <property type="match status" value="1"/>
</dbReference>
<name>A0A2G8RNB0_9APHY</name>
<keyword evidence="10" id="KW-1133">Transmembrane helix</keyword>
<feature type="domain" description="Thioredoxin" evidence="11">
    <location>
        <begin position="24"/>
        <end position="182"/>
    </location>
</feature>
<accession>A0A2G8RNB0</accession>
<dbReference type="SUPFAM" id="SSF47933">
    <property type="entry name" value="ERP29 C domain-like"/>
    <property type="match status" value="1"/>
</dbReference>
<evidence type="ECO:0000313" key="12">
    <source>
        <dbReference type="EMBL" id="PIL22997.1"/>
    </source>
</evidence>
<dbReference type="CDD" id="cd00238">
    <property type="entry name" value="ERp29c"/>
    <property type="match status" value="1"/>
</dbReference>
<dbReference type="SUPFAM" id="SSF52833">
    <property type="entry name" value="Thioredoxin-like"/>
    <property type="match status" value="2"/>
</dbReference>
<evidence type="ECO:0000256" key="7">
    <source>
        <dbReference type="ARBA" id="ARBA00023235"/>
    </source>
</evidence>
<evidence type="ECO:0000256" key="9">
    <source>
        <dbReference type="RuleBase" id="RU004208"/>
    </source>
</evidence>
<evidence type="ECO:0000256" key="3">
    <source>
        <dbReference type="ARBA" id="ARBA00012723"/>
    </source>
</evidence>
<proteinExistence type="inferred from homology"/>
<evidence type="ECO:0000256" key="4">
    <source>
        <dbReference type="ARBA" id="ARBA00022729"/>
    </source>
</evidence>
<dbReference type="EMBL" id="AYKW01000068">
    <property type="protein sequence ID" value="PIL22997.1"/>
    <property type="molecule type" value="Genomic_DNA"/>
</dbReference>
<comment type="caution">
    <text evidence="12">The sequence shown here is derived from an EMBL/GenBank/DDBJ whole genome shotgun (WGS) entry which is preliminary data.</text>
</comment>
<evidence type="ECO:0000256" key="2">
    <source>
        <dbReference type="ARBA" id="ARBA00006347"/>
    </source>
</evidence>
<dbReference type="NCBIfam" id="TIGR01126">
    <property type="entry name" value="pdi_dom"/>
    <property type="match status" value="1"/>
</dbReference>
<keyword evidence="13" id="KW-1185">Reference proteome</keyword>
<dbReference type="AlphaFoldDB" id="A0A2G8RNB0"/>
<sequence>MGTYTSYISTLSDLHVDLFSASGTDKGSSEPSFALTTLSFSTFISTVVLVIADIMRFGTFLAAVLSVGTALASNVLELTPDNFDTIIGQGKPALVEFFAPWCGHCKNLAPVYEQLADAFAHQKEKVIIAKVDADGVGKPLGQKYGVTGFPTLKWFDGAGTDEKYDGGRDLEALANFVSSKSGVKSNIKPPPPPAYQVLDIHSFDEVALNPEKDAIVAFTAPWCGHCKRLKPIYEEVAKDFSNEPNCLIVNVDADAQNNRPLGEKYGVGSFPTIKFFPKGAKDEPLDYDGARTEDAFVAYLNEKCGTHRAAGGLLNEKAGRLAQLDALAAKFVAESAAARQSLLKEASDLAAALGAGAKHYLRVMEKVANGSEDYLEKETTRLGSILKKRTLAAGKLDEIKIKANILDAFRPPKVEETVEAETEATEEVHRDEL</sequence>
<keyword evidence="4" id="KW-0732">Signal</keyword>
<evidence type="ECO:0000256" key="8">
    <source>
        <dbReference type="ARBA" id="ARBA00023284"/>
    </source>
</evidence>
<dbReference type="GO" id="GO:0005783">
    <property type="term" value="C:endoplasmic reticulum"/>
    <property type="evidence" value="ECO:0007669"/>
    <property type="project" value="InterPro"/>
</dbReference>
<organism evidence="12 13">
    <name type="scientific">Ganoderma sinense ZZ0214-1</name>
    <dbReference type="NCBI Taxonomy" id="1077348"/>
    <lineage>
        <taxon>Eukaryota</taxon>
        <taxon>Fungi</taxon>
        <taxon>Dikarya</taxon>
        <taxon>Basidiomycota</taxon>
        <taxon>Agaricomycotina</taxon>
        <taxon>Agaricomycetes</taxon>
        <taxon>Polyporales</taxon>
        <taxon>Polyporaceae</taxon>
        <taxon>Ganoderma</taxon>
    </lineage>
</organism>
<feature type="transmembrane region" description="Helical" evidence="10">
    <location>
        <begin position="33"/>
        <end position="52"/>
    </location>
</feature>
<keyword evidence="7" id="KW-0413">Isomerase</keyword>
<protein>
    <recommendedName>
        <fullName evidence="3">protein disulfide-isomerase</fullName>
        <ecNumber evidence="3">5.3.4.1</ecNumber>
    </recommendedName>
</protein>
<evidence type="ECO:0000256" key="1">
    <source>
        <dbReference type="ARBA" id="ARBA00001182"/>
    </source>
</evidence>
<comment type="similarity">
    <text evidence="2 9">Belongs to the protein disulfide isomerase family.</text>
</comment>